<dbReference type="PANTHER" id="PTHR36154">
    <property type="entry name" value="DNA-BINDING TRANSCRIPTIONAL ACTIVATOR ALPA"/>
    <property type="match status" value="1"/>
</dbReference>
<evidence type="ECO:0000313" key="3">
    <source>
        <dbReference type="Proteomes" id="UP000298234"/>
    </source>
</evidence>
<organism evidence="1 4">
    <name type="scientific">Burkholderia cepacia</name>
    <name type="common">Pseudomonas cepacia</name>
    <dbReference type="NCBI Taxonomy" id="292"/>
    <lineage>
        <taxon>Bacteria</taxon>
        <taxon>Pseudomonadati</taxon>
        <taxon>Pseudomonadota</taxon>
        <taxon>Betaproteobacteria</taxon>
        <taxon>Burkholderiales</taxon>
        <taxon>Burkholderiaceae</taxon>
        <taxon>Burkholderia</taxon>
        <taxon>Burkholderia cepacia complex</taxon>
    </lineage>
</organism>
<dbReference type="SUPFAM" id="SSF46955">
    <property type="entry name" value="Putative DNA-binding domain"/>
    <property type="match status" value="1"/>
</dbReference>
<dbReference type="PANTHER" id="PTHR36154:SF1">
    <property type="entry name" value="DNA-BINDING TRANSCRIPTIONAL ACTIVATOR ALPA"/>
    <property type="match status" value="1"/>
</dbReference>
<dbReference type="Proteomes" id="UP000298234">
    <property type="component" value="Unassembled WGS sequence"/>
</dbReference>
<reference evidence="2 3" key="1">
    <citation type="submission" date="2019-03" db="EMBL/GenBank/DDBJ databases">
        <title>Burkholderia cepacia outbreak.</title>
        <authorList>
            <person name="Farzana R."/>
            <person name="Walsh T.R."/>
        </authorList>
    </citation>
    <scope>NUCLEOTIDE SEQUENCE [LARGE SCALE GENOMIC DNA]</scope>
    <source>
        <strain evidence="2">D13</strain>
        <strain evidence="3">d13</strain>
    </source>
</reference>
<dbReference type="Pfam" id="PF05930">
    <property type="entry name" value="Phage_AlpA"/>
    <property type="match status" value="1"/>
</dbReference>
<proteinExistence type="predicted"/>
<comment type="caution">
    <text evidence="1">The sequence shown here is derived from an EMBL/GenBank/DDBJ whole genome shotgun (WGS) entry which is preliminary data.</text>
</comment>
<dbReference type="EMBL" id="JAEDXG010000033">
    <property type="protein sequence ID" value="MBH9700457.1"/>
    <property type="molecule type" value="Genomic_DNA"/>
</dbReference>
<dbReference type="InterPro" id="IPR009061">
    <property type="entry name" value="DNA-bd_dom_put_sf"/>
</dbReference>
<accession>A0A6N4JPG4</accession>
<gene>
    <name evidence="2" type="ORF">E3D37_15535</name>
    <name evidence="1" type="ORF">JAO13_28840</name>
</gene>
<name>A0A6N4JPG4_BURCE</name>
<dbReference type="Proteomes" id="UP000645612">
    <property type="component" value="Unassembled WGS sequence"/>
</dbReference>
<evidence type="ECO:0000313" key="1">
    <source>
        <dbReference type="EMBL" id="MBH9700457.1"/>
    </source>
</evidence>
<evidence type="ECO:0000313" key="4">
    <source>
        <dbReference type="Proteomes" id="UP000645612"/>
    </source>
</evidence>
<dbReference type="InterPro" id="IPR052931">
    <property type="entry name" value="Prophage_regulatory_activator"/>
</dbReference>
<dbReference type="AlphaFoldDB" id="A0A6N4JPG4"/>
<dbReference type="InterPro" id="IPR010260">
    <property type="entry name" value="AlpA"/>
</dbReference>
<reference evidence="1" key="2">
    <citation type="submission" date="2020-12" db="EMBL/GenBank/DDBJ databases">
        <title>Burkholderia cepacia complex in Mexico.</title>
        <authorList>
            <person name="Estrada P."/>
        </authorList>
    </citation>
    <scope>NUCLEOTIDE SEQUENCE</scope>
    <source>
        <strain evidence="1">871</strain>
    </source>
</reference>
<dbReference type="RefSeq" id="WP_134255232.1">
    <property type="nucleotide sequence ID" value="NZ_CADDZZ010000001.1"/>
</dbReference>
<evidence type="ECO:0000313" key="2">
    <source>
        <dbReference type="EMBL" id="TEU48089.1"/>
    </source>
</evidence>
<sequence>MSTTTERLLRLPTVLDMVGLGKTTIYDMMKEGSFPRPRRVRNLSLWAETEVQAWIRSITSRETSATQKHAEVQT</sequence>
<protein>
    <submittedName>
        <fullName evidence="1">AlpA family phage regulatory protein</fullName>
    </submittedName>
</protein>
<dbReference type="Gene3D" id="1.10.238.160">
    <property type="match status" value="1"/>
</dbReference>
<dbReference type="EMBL" id="SNSQ01000015">
    <property type="protein sequence ID" value="TEU48089.1"/>
    <property type="molecule type" value="Genomic_DNA"/>
</dbReference>